<dbReference type="InterPro" id="IPR013783">
    <property type="entry name" value="Ig-like_fold"/>
</dbReference>
<dbReference type="Pfam" id="PF07995">
    <property type="entry name" value="GSDH"/>
    <property type="match status" value="1"/>
</dbReference>
<dbReference type="FunFam" id="2.60.40.10:FF:000270">
    <property type="entry name" value="Cell surface protein"/>
    <property type="match status" value="1"/>
</dbReference>
<dbReference type="InterPro" id="IPR011042">
    <property type="entry name" value="6-blade_b-propeller_TolB-like"/>
</dbReference>
<dbReference type="EMBL" id="AP026866">
    <property type="protein sequence ID" value="BDS06589.1"/>
    <property type="molecule type" value="Genomic_DNA"/>
</dbReference>
<dbReference type="PANTHER" id="PTHR19328:SF13">
    <property type="entry name" value="HIPL1 PROTEIN"/>
    <property type="match status" value="1"/>
</dbReference>
<feature type="domain" description="PKD" evidence="2">
    <location>
        <begin position="395"/>
        <end position="482"/>
    </location>
</feature>
<evidence type="ECO:0000313" key="3">
    <source>
        <dbReference type="EMBL" id="BDS06589.1"/>
    </source>
</evidence>
<dbReference type="InterPro" id="IPR035986">
    <property type="entry name" value="PKD_dom_sf"/>
</dbReference>
<name>A0AAT9FKV6_9BACT</name>
<dbReference type="Gene3D" id="2.60.40.10">
    <property type="entry name" value="Immunoglobulins"/>
    <property type="match status" value="1"/>
</dbReference>
<dbReference type="Pfam" id="PF18911">
    <property type="entry name" value="PKD_4"/>
    <property type="match status" value="1"/>
</dbReference>
<keyword evidence="1" id="KW-0732">Signal</keyword>
<dbReference type="InterPro" id="IPR022409">
    <property type="entry name" value="PKD/Chitinase_dom"/>
</dbReference>
<dbReference type="InterPro" id="IPR000601">
    <property type="entry name" value="PKD_dom"/>
</dbReference>
<dbReference type="Gene3D" id="2.120.10.30">
    <property type="entry name" value="TolB, C-terminal domain"/>
    <property type="match status" value="1"/>
</dbReference>
<organism evidence="3">
    <name type="scientific">Oceaniferula spumae</name>
    <dbReference type="NCBI Taxonomy" id="2979115"/>
    <lineage>
        <taxon>Bacteria</taxon>
        <taxon>Pseudomonadati</taxon>
        <taxon>Verrucomicrobiota</taxon>
        <taxon>Verrucomicrobiia</taxon>
        <taxon>Verrucomicrobiales</taxon>
        <taxon>Verrucomicrobiaceae</taxon>
        <taxon>Oceaniferula</taxon>
    </lineage>
</organism>
<reference evidence="3" key="1">
    <citation type="submission" date="2024-07" db="EMBL/GenBank/DDBJ databases">
        <title>Complete genome sequence of Verrucomicrobiaceae bacterium NT6N.</title>
        <authorList>
            <person name="Huang C."/>
            <person name="Takami H."/>
            <person name="Hamasaki K."/>
        </authorList>
    </citation>
    <scope>NUCLEOTIDE SEQUENCE</scope>
    <source>
        <strain evidence="3">NT6N</strain>
    </source>
</reference>
<dbReference type="InterPro" id="IPR036909">
    <property type="entry name" value="Cyt_c-like_dom_sf"/>
</dbReference>
<dbReference type="PROSITE" id="PS50093">
    <property type="entry name" value="PKD"/>
    <property type="match status" value="1"/>
</dbReference>
<dbReference type="KEGG" id="osu:NT6N_16290"/>
<gene>
    <name evidence="3" type="ORF">NT6N_16290</name>
</gene>
<dbReference type="SUPFAM" id="SSF63829">
    <property type="entry name" value="Calcium-dependent phosphotriesterase"/>
    <property type="match status" value="1"/>
</dbReference>
<feature type="chain" id="PRO_5043333446" description="PKD domain-containing protein" evidence="1">
    <location>
        <begin position="23"/>
        <end position="941"/>
    </location>
</feature>
<proteinExistence type="predicted"/>
<evidence type="ECO:0000256" key="1">
    <source>
        <dbReference type="SAM" id="SignalP"/>
    </source>
</evidence>
<dbReference type="InterPro" id="IPR012938">
    <property type="entry name" value="Glc/Sorbosone_DH"/>
</dbReference>
<dbReference type="GO" id="GO:0020037">
    <property type="term" value="F:heme binding"/>
    <property type="evidence" value="ECO:0007669"/>
    <property type="project" value="InterPro"/>
</dbReference>
<dbReference type="SUPFAM" id="SSF49299">
    <property type="entry name" value="PKD domain"/>
    <property type="match status" value="1"/>
</dbReference>
<dbReference type="PANTHER" id="PTHR19328">
    <property type="entry name" value="HEDGEHOG-INTERACTING PROTEIN"/>
    <property type="match status" value="1"/>
</dbReference>
<dbReference type="CDD" id="cd00146">
    <property type="entry name" value="PKD"/>
    <property type="match status" value="1"/>
</dbReference>
<dbReference type="SMART" id="SM00089">
    <property type="entry name" value="PKD"/>
    <property type="match status" value="1"/>
</dbReference>
<dbReference type="AlphaFoldDB" id="A0AAT9FKV6"/>
<protein>
    <recommendedName>
        <fullName evidence="2">PKD domain-containing protein</fullName>
    </recommendedName>
</protein>
<sequence>MTIHQYAITLCFCIALLAHSFAAPVDANFAVDHIHSGNGKTKIAFDASGRMYVTEKRGRVLLFEPNGSGGFQAPTVILDISANVDSTQEAGLLGFEIDPDHANNRFIYLFHTTATDQRLVRYTMNAAFNGVESGSAVILLSGLPRNVTFHKAGDIGIHPLDPFAIFIALGDDNQIWPDPNLPQDIDSYVGKILRVDTSTGLGLPSNPHYNGVQDSVRSRVWASGLRNPFRFAFHPTRTDTIYVSENGNSTDRVAMVKAGGNGLWNGNDEGGFLTVNTPLFKVLHTDGPSLIGIEIVTSGPLAHNAQPTLYVGNWLSGISRFTLSDSTDPQSDEWNTLTPIPGGGASYWDSSGTAMDLHLGPDGHLYFTQTNGDAALASWYALQRYRFAVGTPPVASFTTSPASGSGAAPLLVTFTDSSVQGSNSLTSWHWDFGDGNSSTAQNPNHSYTNSGIYAATLTVTDSVGLTDTFQTQLTVTTDTSVSLSLDIQDGRSLPPIPASSAFTISFFQIDGSTPLSFSGGGGSESNQLVTLTDGTYNGAITLPLIGSGFVMVAENSSSPGFQNVTRGVTVSLGESNAISETFFVSTASLSGRVLSLRGNPAVVDVGIRSAGLPFSFAGARDYLGDTGLPATGVDHRVTTDDLGYFSVPVPVSQTGSTLELTFAVDTGREMYAARTQAIVSQADTNLDASITLSEWRGGPADDLSGQTYTPAVSFATIQNIFSSNCTGCHRANTTNNGSLDLTPGNSYAELVDQLSLFAPGLKLVDPGSPSRSYLFEKINSHTPQQGTRMRPTDSLPLADQALIRDWITQLAPSYENFVWTTLSTAPGSANTGVADDFDGDGESNGLDYTGLKFGPLALATDGTDFHGELHFDANSTGLTLLIQSSDDLGNWQTVASRLRGQSVWRVAPGYTVNESSPGVIQFTDSSVGMNARFYRYGVRED</sequence>
<feature type="signal peptide" evidence="1">
    <location>
        <begin position="1"/>
        <end position="22"/>
    </location>
</feature>
<accession>A0AAT9FKV6</accession>
<dbReference type="GO" id="GO:0009055">
    <property type="term" value="F:electron transfer activity"/>
    <property type="evidence" value="ECO:0007669"/>
    <property type="project" value="InterPro"/>
</dbReference>
<dbReference type="SUPFAM" id="SSF46626">
    <property type="entry name" value="Cytochrome c"/>
    <property type="match status" value="1"/>
</dbReference>
<evidence type="ECO:0000259" key="2">
    <source>
        <dbReference type="PROSITE" id="PS50093"/>
    </source>
</evidence>